<dbReference type="Proteomes" id="UP001601948">
    <property type="component" value="Unassembled WGS sequence"/>
</dbReference>
<keyword evidence="3" id="KW-1185">Reference proteome</keyword>
<evidence type="ECO:0000313" key="2">
    <source>
        <dbReference type="EMBL" id="MFF3228924.1"/>
    </source>
</evidence>
<dbReference type="RefSeq" id="WP_387726107.1">
    <property type="nucleotide sequence ID" value="NZ_JBIAPI010000016.1"/>
</dbReference>
<dbReference type="EMBL" id="JBIAPI010000016">
    <property type="protein sequence ID" value="MFF3228924.1"/>
    <property type="molecule type" value="Genomic_DNA"/>
</dbReference>
<feature type="chain" id="PRO_5045301339" description="Secreted protein" evidence="1">
    <location>
        <begin position="34"/>
        <end position="270"/>
    </location>
</feature>
<sequence length="270" mass="28600">MPKRNVLTLLMRSLGVLFAGVLGAGLLTPSAQAAPDKTDKINVSVQINDPQARFEFDGTVSSTDDSYTIDGSLHGGCILQKATASLHWTLPGGEEHSESVPCADTEISNEGVTKDVSSSPESTSGSPVLFIWICLQRDGGSEKCSPRNGGRISVLDKAQPINVSHVEFNGFSGAVSKTSAGIVIAGVLKSGVMKSMQFCKKYEGMTLRATFQPGGETRGDVLGCPGPEGDDFFKYSKLEEQIDADAVELEFCLERKGGKSSCSSPEKITL</sequence>
<reference evidence="2 3" key="1">
    <citation type="submission" date="2024-10" db="EMBL/GenBank/DDBJ databases">
        <title>The Natural Products Discovery Center: Release of the First 8490 Sequenced Strains for Exploring Actinobacteria Biosynthetic Diversity.</title>
        <authorList>
            <person name="Kalkreuter E."/>
            <person name="Kautsar S.A."/>
            <person name="Yang D."/>
            <person name="Bader C.D."/>
            <person name="Teijaro C.N."/>
            <person name="Fluegel L."/>
            <person name="Davis C.M."/>
            <person name="Simpson J.R."/>
            <person name="Lauterbach L."/>
            <person name="Steele A.D."/>
            <person name="Gui C."/>
            <person name="Meng S."/>
            <person name="Li G."/>
            <person name="Viehrig K."/>
            <person name="Ye F."/>
            <person name="Su P."/>
            <person name="Kiefer A.F."/>
            <person name="Nichols A."/>
            <person name="Cepeda A.J."/>
            <person name="Yan W."/>
            <person name="Fan B."/>
            <person name="Jiang Y."/>
            <person name="Adhikari A."/>
            <person name="Zheng C.-J."/>
            <person name="Schuster L."/>
            <person name="Cowan T.M."/>
            <person name="Smanski M.J."/>
            <person name="Chevrette M.G."/>
            <person name="De Carvalho L.P.S."/>
            <person name="Shen B."/>
        </authorList>
    </citation>
    <scope>NUCLEOTIDE SEQUENCE [LARGE SCALE GENOMIC DNA]</scope>
    <source>
        <strain evidence="2 3">NPDC003040</strain>
    </source>
</reference>
<organism evidence="2 3">
    <name type="scientific">Nocardia suismassiliense</name>
    <dbReference type="NCBI Taxonomy" id="2077092"/>
    <lineage>
        <taxon>Bacteria</taxon>
        <taxon>Bacillati</taxon>
        <taxon>Actinomycetota</taxon>
        <taxon>Actinomycetes</taxon>
        <taxon>Mycobacteriales</taxon>
        <taxon>Nocardiaceae</taxon>
        <taxon>Nocardia</taxon>
    </lineage>
</organism>
<name>A0ABW6R612_9NOCA</name>
<evidence type="ECO:0000256" key="1">
    <source>
        <dbReference type="SAM" id="SignalP"/>
    </source>
</evidence>
<evidence type="ECO:0008006" key="4">
    <source>
        <dbReference type="Google" id="ProtNLM"/>
    </source>
</evidence>
<keyword evidence="1" id="KW-0732">Signal</keyword>
<gene>
    <name evidence="2" type="ORF">ACFYV7_39480</name>
</gene>
<feature type="signal peptide" evidence="1">
    <location>
        <begin position="1"/>
        <end position="33"/>
    </location>
</feature>
<protein>
    <recommendedName>
        <fullName evidence="4">Secreted protein</fullName>
    </recommendedName>
</protein>
<evidence type="ECO:0000313" key="3">
    <source>
        <dbReference type="Proteomes" id="UP001601948"/>
    </source>
</evidence>
<proteinExistence type="predicted"/>
<accession>A0ABW6R612</accession>
<comment type="caution">
    <text evidence="2">The sequence shown here is derived from an EMBL/GenBank/DDBJ whole genome shotgun (WGS) entry which is preliminary data.</text>
</comment>